<protein>
    <submittedName>
        <fullName evidence="1">Uncharacterized protein</fullName>
    </submittedName>
</protein>
<dbReference type="EMBL" id="CP137555">
    <property type="protein sequence ID" value="WOX06788.1"/>
    <property type="molecule type" value="Genomic_DNA"/>
</dbReference>
<dbReference type="AlphaFoldDB" id="A0AAU0N4D2"/>
<accession>A0AAU0N4D2</accession>
<organism evidence="1 2">
    <name type="scientific">Microbulbifer pacificus</name>
    <dbReference type="NCBI Taxonomy" id="407164"/>
    <lineage>
        <taxon>Bacteria</taxon>
        <taxon>Pseudomonadati</taxon>
        <taxon>Pseudomonadota</taxon>
        <taxon>Gammaproteobacteria</taxon>
        <taxon>Cellvibrionales</taxon>
        <taxon>Microbulbiferaceae</taxon>
        <taxon>Microbulbifer</taxon>
    </lineage>
</organism>
<evidence type="ECO:0000313" key="1">
    <source>
        <dbReference type="EMBL" id="WOX06788.1"/>
    </source>
</evidence>
<dbReference type="KEGG" id="mpaf:R5R33_06575"/>
<reference evidence="1 2" key="1">
    <citation type="submission" date="2023-10" db="EMBL/GenBank/DDBJ databases">
        <title>Description of Microbulbifer bruguierae sp. nov., isolated from the sediments of mangrove plant Bruguiera sexangula and comparative genomic analyses of the genus Microbulbifer.</title>
        <authorList>
            <person name="Long M."/>
        </authorList>
    </citation>
    <scope>NUCLEOTIDE SEQUENCE [LARGE SCALE GENOMIC DNA]</scope>
    <source>
        <strain evidence="1 2">SPO729</strain>
    </source>
</reference>
<evidence type="ECO:0000313" key="2">
    <source>
        <dbReference type="Proteomes" id="UP001302477"/>
    </source>
</evidence>
<sequence length="408" mass="44128">MFSTAPARANTLIAGNHAGKRVTITPQAELIWRELVKLANTGNYWALLTVRGIEQLAAGRLSRKDIFVNPGSIHRGGNEEFVVILPGCRVTAEKLADDSYQLLHFQADLGYGQLIKEGKAPGLYEVRKNRNIWQSKPRSYGTLKNEKHRVLAVSDSGYDTLDVAANSVAPNLSGGAVSEVSGGGVTLDTNGFDMHFTPGEARIGGLKNYRKAINPLKDENLHESALLLARTIYMARKVQDVRIISEFGGSAVLTQALRILADRKVTLEDHTVFLVRPTTSPHEAIKAAHGVMGLKLQRNFNETGMLDYIGNRDQLELIQARRRHEHKSYTYLHAATDVVLTGKSLQGAIGFIAGAAALVGLSISAPATGAFLAALGAAAGKVAAASKLGDIAMQAWLPRQYNKLKGKF</sequence>
<keyword evidence="2" id="KW-1185">Reference proteome</keyword>
<name>A0AAU0N4D2_9GAMM</name>
<gene>
    <name evidence="1" type="ORF">R5R33_06575</name>
</gene>
<proteinExistence type="predicted"/>
<dbReference type="RefSeq" id="WP_318955224.1">
    <property type="nucleotide sequence ID" value="NZ_CP137555.1"/>
</dbReference>
<dbReference type="Proteomes" id="UP001302477">
    <property type="component" value="Chromosome"/>
</dbReference>